<dbReference type="AlphaFoldDB" id="A0A1G4T9A9"/>
<dbReference type="InterPro" id="IPR029058">
    <property type="entry name" value="AB_hydrolase_fold"/>
</dbReference>
<dbReference type="GO" id="GO:0016787">
    <property type="term" value="F:hydrolase activity"/>
    <property type="evidence" value="ECO:0007669"/>
    <property type="project" value="InterPro"/>
</dbReference>
<sequence>MTKADMPQASDFKPEVLKLFDKYVHGLIDRRTFLNRSARYTAGAAGAAATLAALAPDFARAQQVKPDDARIRTDWVEIASPKGYGTIKAYVTRPADAAKPLPVVLVAHENRGLNPHIEDIARRLALENFIAVAPDALTPLGGYPGDEDKAREAFAKLDQAKTREDFVAAAGYALKVEGGNGSLGTVGFCYGGGIANLLATCIPELKAAVPFYGAPPPLEAVPDIKAELLLNFAGNDDRVNAQWPAYEAALKAAAIRYHAFVYPGVEHGFNNDTTPRFNAEAAKLAWMRTLELFNRTLRA</sequence>
<accession>A0A1G4T9A9</accession>
<dbReference type="InterPro" id="IPR051049">
    <property type="entry name" value="Dienelactone_hydrolase-like"/>
</dbReference>
<dbReference type="InterPro" id="IPR057802">
    <property type="entry name" value="YqhI_dom"/>
</dbReference>
<dbReference type="EMBL" id="FMTS01000007">
    <property type="protein sequence ID" value="SCW78023.1"/>
    <property type="molecule type" value="Genomic_DNA"/>
</dbReference>
<dbReference type="PROSITE" id="PS51318">
    <property type="entry name" value="TAT"/>
    <property type="match status" value="1"/>
</dbReference>
<dbReference type="InterPro" id="IPR002925">
    <property type="entry name" value="Dienelactn_hydro"/>
</dbReference>
<dbReference type="RefSeq" id="WP_090650203.1">
    <property type="nucleotide sequence ID" value="NZ_CBCRYE010000007.1"/>
</dbReference>
<dbReference type="PANTHER" id="PTHR46623">
    <property type="entry name" value="CARBOXYMETHYLENEBUTENOLIDASE-RELATED"/>
    <property type="match status" value="1"/>
</dbReference>
<gene>
    <name evidence="3" type="ORF">SAMN02927928_3340</name>
</gene>
<evidence type="ECO:0000259" key="1">
    <source>
        <dbReference type="Pfam" id="PF01738"/>
    </source>
</evidence>
<dbReference type="InterPro" id="IPR006311">
    <property type="entry name" value="TAT_signal"/>
</dbReference>
<organism evidence="3 4">
    <name type="scientific">Asticcacaulis taihuensis</name>
    <dbReference type="NCBI Taxonomy" id="260084"/>
    <lineage>
        <taxon>Bacteria</taxon>
        <taxon>Pseudomonadati</taxon>
        <taxon>Pseudomonadota</taxon>
        <taxon>Alphaproteobacteria</taxon>
        <taxon>Caulobacterales</taxon>
        <taxon>Caulobacteraceae</taxon>
        <taxon>Asticcacaulis</taxon>
    </lineage>
</organism>
<keyword evidence="4" id="KW-1185">Reference proteome</keyword>
<dbReference type="SUPFAM" id="SSF53474">
    <property type="entry name" value="alpha/beta-Hydrolases"/>
    <property type="match status" value="1"/>
</dbReference>
<name>A0A1G4T9A9_9CAUL</name>
<evidence type="ECO:0000313" key="3">
    <source>
        <dbReference type="EMBL" id="SCW78023.1"/>
    </source>
</evidence>
<dbReference type="Pfam" id="PF23678">
    <property type="entry name" value="YqhI"/>
    <property type="match status" value="1"/>
</dbReference>
<dbReference type="STRING" id="260084.SAMN02927928_3340"/>
<dbReference type="Proteomes" id="UP000199150">
    <property type="component" value="Unassembled WGS sequence"/>
</dbReference>
<dbReference type="PANTHER" id="PTHR46623:SF6">
    <property type="entry name" value="ALPHA_BETA-HYDROLASES SUPERFAMILY PROTEIN"/>
    <property type="match status" value="1"/>
</dbReference>
<feature type="domain" description="YqhI" evidence="2">
    <location>
        <begin position="8"/>
        <end position="38"/>
    </location>
</feature>
<feature type="domain" description="Dienelactone hydrolase" evidence="1">
    <location>
        <begin position="87"/>
        <end position="296"/>
    </location>
</feature>
<dbReference type="Pfam" id="PF01738">
    <property type="entry name" value="DLH"/>
    <property type="match status" value="1"/>
</dbReference>
<dbReference type="Gene3D" id="3.40.50.1820">
    <property type="entry name" value="alpha/beta hydrolase"/>
    <property type="match status" value="1"/>
</dbReference>
<protein>
    <submittedName>
        <fullName evidence="3">Carboxymethylenebutenolidase</fullName>
    </submittedName>
</protein>
<dbReference type="OrthoDB" id="9771666at2"/>
<evidence type="ECO:0000313" key="4">
    <source>
        <dbReference type="Proteomes" id="UP000199150"/>
    </source>
</evidence>
<reference evidence="4" key="1">
    <citation type="submission" date="2016-10" db="EMBL/GenBank/DDBJ databases">
        <authorList>
            <person name="Varghese N."/>
            <person name="Submissions S."/>
        </authorList>
    </citation>
    <scope>NUCLEOTIDE SEQUENCE [LARGE SCALE GENOMIC DNA]</scope>
    <source>
        <strain evidence="4">CGMCC 1.3431</strain>
    </source>
</reference>
<evidence type="ECO:0000259" key="2">
    <source>
        <dbReference type="Pfam" id="PF23678"/>
    </source>
</evidence>
<proteinExistence type="predicted"/>